<dbReference type="NCBIfam" id="NF033668">
    <property type="entry name" value="rSAM_PA0069"/>
    <property type="match status" value="1"/>
</dbReference>
<evidence type="ECO:0000256" key="3">
    <source>
        <dbReference type="ARBA" id="ARBA00023014"/>
    </source>
</evidence>
<dbReference type="InterPro" id="IPR007197">
    <property type="entry name" value="rSAM"/>
</dbReference>
<dbReference type="PANTHER" id="PTHR43432:SF3">
    <property type="entry name" value="SLR0285 PROTEIN"/>
    <property type="match status" value="1"/>
</dbReference>
<keyword evidence="3" id="KW-0411">Iron-sulfur</keyword>
<dbReference type="Gene3D" id="3.80.30.30">
    <property type="match status" value="1"/>
</dbReference>
<dbReference type="Pfam" id="PF04055">
    <property type="entry name" value="Radical_SAM"/>
    <property type="match status" value="1"/>
</dbReference>
<dbReference type="GO" id="GO:0003824">
    <property type="term" value="F:catalytic activity"/>
    <property type="evidence" value="ECO:0007669"/>
    <property type="project" value="InterPro"/>
</dbReference>
<keyword evidence="1" id="KW-0479">Metal-binding</keyword>
<dbReference type="EMBL" id="JABFNT010000040">
    <property type="protein sequence ID" value="NOJ79553.1"/>
    <property type="molecule type" value="Genomic_DNA"/>
</dbReference>
<dbReference type="GO" id="GO:0046872">
    <property type="term" value="F:metal ion binding"/>
    <property type="evidence" value="ECO:0007669"/>
    <property type="project" value="UniProtKB-KW"/>
</dbReference>
<dbReference type="CDD" id="cd01335">
    <property type="entry name" value="Radical_SAM"/>
    <property type="match status" value="1"/>
</dbReference>
<dbReference type="RefSeq" id="WP_171441814.1">
    <property type="nucleotide sequence ID" value="NZ_JABFNS010000027.1"/>
</dbReference>
<feature type="domain" description="Radical SAM core" evidence="5">
    <location>
        <begin position="46"/>
        <end position="283"/>
    </location>
</feature>
<dbReference type="SUPFAM" id="SSF102114">
    <property type="entry name" value="Radical SAM enzymes"/>
    <property type="match status" value="1"/>
</dbReference>
<reference evidence="6 7" key="1">
    <citation type="submission" date="2020-05" db="EMBL/GenBank/DDBJ databases">
        <authorList>
            <person name="Whitworth D."/>
        </authorList>
    </citation>
    <scope>NUCLEOTIDE SEQUENCE [LARGE SCALE GENOMIC DNA]</scope>
    <source>
        <strain evidence="6 7">AM005</strain>
    </source>
</reference>
<proteinExistence type="predicted"/>
<gene>
    <name evidence="6" type="ORF">HNV28_14575</name>
</gene>
<feature type="compositionally biased region" description="Pro residues" evidence="4">
    <location>
        <begin position="335"/>
        <end position="345"/>
    </location>
</feature>
<evidence type="ECO:0000313" key="6">
    <source>
        <dbReference type="EMBL" id="NOJ79553.1"/>
    </source>
</evidence>
<comment type="caution">
    <text evidence="6">The sequence shown here is derived from an EMBL/GenBank/DDBJ whole genome shotgun (WGS) entry which is preliminary data.</text>
</comment>
<evidence type="ECO:0000313" key="7">
    <source>
        <dbReference type="Proteomes" id="UP000533080"/>
    </source>
</evidence>
<keyword evidence="2" id="KW-0408">Iron</keyword>
<accession>A0A7Y4IHT1</accession>
<dbReference type="AlphaFoldDB" id="A0A7Y4IHT1"/>
<evidence type="ECO:0000256" key="1">
    <source>
        <dbReference type="ARBA" id="ARBA00022723"/>
    </source>
</evidence>
<dbReference type="PROSITE" id="PS51918">
    <property type="entry name" value="RADICAL_SAM"/>
    <property type="match status" value="1"/>
</dbReference>
<dbReference type="InterPro" id="IPR040086">
    <property type="entry name" value="MJ0683-like"/>
</dbReference>
<evidence type="ECO:0000256" key="4">
    <source>
        <dbReference type="SAM" id="MobiDB-lite"/>
    </source>
</evidence>
<sequence length="345" mass="38888">MKARPIDNPPNPWASTAVEYLDEIPPSKLEVFEDHSRQVLSHNDSPDVGFSWSVNPYRGCLHACAYCYARPTHQYLDMGAGTDFETKLVVKPRAPELLREAFEKPSWKGETVVFSGVTDCYQPLEASLRLTRGCLEVCAEYRNPVGIITKGVLVERDLDVLQRLARDARLWVSISLPFHNAELARAMEPYAASPMRRLLTIRRLTEAGIDVAVSVAPIIPGLNDEDIHRVLAAAREAGATRAHHILVRLPGPVKDVFAERLRAKLPLRAERVLHRIRETRGGELNDSRFKHRMRGDGLYAETIHRLFHAAARKVGLRASYITEDAPDTFRRPERTPPPTPQLSLF</sequence>
<dbReference type="SFLD" id="SFLDS00029">
    <property type="entry name" value="Radical_SAM"/>
    <property type="match status" value="1"/>
</dbReference>
<name>A0A7Y4IHT1_MYXXA</name>
<protein>
    <submittedName>
        <fullName evidence="6">PA0069 family radical SAM protein</fullName>
    </submittedName>
</protein>
<dbReference type="SFLD" id="SFLDG01084">
    <property type="entry name" value="Uncharacterised_Radical_SAM_Su"/>
    <property type="match status" value="1"/>
</dbReference>
<dbReference type="PANTHER" id="PTHR43432">
    <property type="entry name" value="SLR0285 PROTEIN"/>
    <property type="match status" value="1"/>
</dbReference>
<feature type="region of interest" description="Disordered" evidence="4">
    <location>
        <begin position="325"/>
        <end position="345"/>
    </location>
</feature>
<dbReference type="InterPro" id="IPR006638">
    <property type="entry name" value="Elp3/MiaA/NifB-like_rSAM"/>
</dbReference>
<dbReference type="InterPro" id="IPR058240">
    <property type="entry name" value="rSAM_sf"/>
</dbReference>
<dbReference type="GO" id="GO:0051536">
    <property type="term" value="F:iron-sulfur cluster binding"/>
    <property type="evidence" value="ECO:0007669"/>
    <property type="project" value="UniProtKB-KW"/>
</dbReference>
<evidence type="ECO:0000259" key="5">
    <source>
        <dbReference type="PROSITE" id="PS51918"/>
    </source>
</evidence>
<dbReference type="SMART" id="SM00729">
    <property type="entry name" value="Elp3"/>
    <property type="match status" value="1"/>
</dbReference>
<dbReference type="Proteomes" id="UP000533080">
    <property type="component" value="Unassembled WGS sequence"/>
</dbReference>
<organism evidence="6 7">
    <name type="scientific">Myxococcus xanthus</name>
    <dbReference type="NCBI Taxonomy" id="34"/>
    <lineage>
        <taxon>Bacteria</taxon>
        <taxon>Pseudomonadati</taxon>
        <taxon>Myxococcota</taxon>
        <taxon>Myxococcia</taxon>
        <taxon>Myxococcales</taxon>
        <taxon>Cystobacterineae</taxon>
        <taxon>Myxococcaceae</taxon>
        <taxon>Myxococcus</taxon>
    </lineage>
</organism>
<evidence type="ECO:0000256" key="2">
    <source>
        <dbReference type="ARBA" id="ARBA00023004"/>
    </source>
</evidence>